<dbReference type="AlphaFoldDB" id="A0A9P7FTU8"/>
<dbReference type="EMBL" id="JABCKI010005760">
    <property type="protein sequence ID" value="KAG5638477.1"/>
    <property type="molecule type" value="Genomic_DNA"/>
</dbReference>
<feature type="compositionally biased region" description="Basic residues" evidence="1">
    <location>
        <begin position="156"/>
        <end position="165"/>
    </location>
</feature>
<feature type="region of interest" description="Disordered" evidence="1">
    <location>
        <begin position="151"/>
        <end position="250"/>
    </location>
</feature>
<comment type="caution">
    <text evidence="2">The sequence shown here is derived from an EMBL/GenBank/DDBJ whole genome shotgun (WGS) entry which is preliminary data.</text>
</comment>
<feature type="compositionally biased region" description="Acidic residues" evidence="1">
    <location>
        <begin position="14"/>
        <end position="24"/>
    </location>
</feature>
<feature type="region of interest" description="Disordered" evidence="1">
    <location>
        <begin position="1"/>
        <end position="85"/>
    </location>
</feature>
<keyword evidence="3" id="KW-1185">Reference proteome</keyword>
<feature type="compositionally biased region" description="Basic residues" evidence="1">
    <location>
        <begin position="173"/>
        <end position="182"/>
    </location>
</feature>
<organism evidence="2 3">
    <name type="scientific">Sphagnurus paluster</name>
    <dbReference type="NCBI Taxonomy" id="117069"/>
    <lineage>
        <taxon>Eukaryota</taxon>
        <taxon>Fungi</taxon>
        <taxon>Dikarya</taxon>
        <taxon>Basidiomycota</taxon>
        <taxon>Agaricomycotina</taxon>
        <taxon>Agaricomycetes</taxon>
        <taxon>Agaricomycetidae</taxon>
        <taxon>Agaricales</taxon>
        <taxon>Tricholomatineae</taxon>
        <taxon>Lyophyllaceae</taxon>
        <taxon>Sphagnurus</taxon>
    </lineage>
</organism>
<evidence type="ECO:0000313" key="2">
    <source>
        <dbReference type="EMBL" id="KAG5638477.1"/>
    </source>
</evidence>
<reference evidence="2" key="2">
    <citation type="submission" date="2021-10" db="EMBL/GenBank/DDBJ databases">
        <title>Phylogenomics reveals ancestral predisposition of the termite-cultivated fungus Termitomyces towards a domesticated lifestyle.</title>
        <authorList>
            <person name="Auxier B."/>
            <person name="Grum-Grzhimaylo A."/>
            <person name="Cardenas M.E."/>
            <person name="Lodge J.D."/>
            <person name="Laessoe T."/>
            <person name="Pedersen O."/>
            <person name="Smith M.E."/>
            <person name="Kuyper T.W."/>
            <person name="Franco-Molano E.A."/>
            <person name="Baroni T.J."/>
            <person name="Aanen D.K."/>
        </authorList>
    </citation>
    <scope>NUCLEOTIDE SEQUENCE</scope>
    <source>
        <strain evidence="2">D49</strain>
    </source>
</reference>
<dbReference type="OrthoDB" id="2538461at2759"/>
<name>A0A9P7FTU8_9AGAR</name>
<evidence type="ECO:0000256" key="1">
    <source>
        <dbReference type="SAM" id="MobiDB-lite"/>
    </source>
</evidence>
<feature type="compositionally biased region" description="Basic and acidic residues" evidence="1">
    <location>
        <begin position="47"/>
        <end position="63"/>
    </location>
</feature>
<dbReference type="Proteomes" id="UP000717328">
    <property type="component" value="Unassembled WGS sequence"/>
</dbReference>
<evidence type="ECO:0000313" key="3">
    <source>
        <dbReference type="Proteomes" id="UP000717328"/>
    </source>
</evidence>
<feature type="compositionally biased region" description="Acidic residues" evidence="1">
    <location>
        <begin position="64"/>
        <end position="82"/>
    </location>
</feature>
<feature type="compositionally biased region" description="Polar residues" evidence="1">
    <location>
        <begin position="215"/>
        <end position="225"/>
    </location>
</feature>
<sequence>MFKRVEKRRRKREEEEELGLDEDMKEILGMHDTDSEESASESDNSSDDERVTEVEGDISKEGNSDEEDLENTSEESAPEEEQPFITIKEALRDPVYLVSLLPIVIKGCIAHERRVKQFCKLAVNANPNDNAWDLLRDQLDNKSTSVLATATENSKRAQKRKVHAAIRKERREKQKAKVKAKKAAVDSGDHPTAIDSPQALKKKEMATKTPMKPSVSESITPTNPTKRLKKRPRVTPAQTSSTPLPDIAPEGNGISAPSAPVLPSIVSAGTVTTSIKNIARSATSRANLARARATNSKSKRTLKVIAAA</sequence>
<feature type="compositionally biased region" description="Acidic residues" evidence="1">
    <location>
        <begin position="34"/>
        <end position="46"/>
    </location>
</feature>
<reference evidence="2" key="1">
    <citation type="submission" date="2021-02" db="EMBL/GenBank/DDBJ databases">
        <authorList>
            <person name="Nieuwenhuis M."/>
            <person name="Van De Peppel L.J.J."/>
        </authorList>
    </citation>
    <scope>NUCLEOTIDE SEQUENCE</scope>
    <source>
        <strain evidence="2">D49</strain>
    </source>
</reference>
<feature type="compositionally biased region" description="Basic residues" evidence="1">
    <location>
        <begin position="1"/>
        <end position="11"/>
    </location>
</feature>
<gene>
    <name evidence="2" type="ORF">H0H81_012409</name>
</gene>
<protein>
    <submittedName>
        <fullName evidence="2">Uncharacterized protein</fullName>
    </submittedName>
</protein>
<proteinExistence type="predicted"/>
<accession>A0A9P7FTU8</accession>